<dbReference type="AlphaFoldDB" id="A0A1E3QPR3"/>
<dbReference type="PANTHER" id="PTHR24126:SF14">
    <property type="entry name" value="ANK_REP_REGION DOMAIN-CONTAINING PROTEIN"/>
    <property type="match status" value="1"/>
</dbReference>
<dbReference type="GeneID" id="30146893"/>
<gene>
    <name evidence="4" type="ORF">BABINDRAFT_161852</name>
</gene>
<feature type="repeat" description="ANK" evidence="3">
    <location>
        <begin position="85"/>
        <end position="117"/>
    </location>
</feature>
<dbReference type="RefSeq" id="XP_018984782.1">
    <property type="nucleotide sequence ID" value="XM_019129040.1"/>
</dbReference>
<evidence type="ECO:0000313" key="4">
    <source>
        <dbReference type="EMBL" id="ODQ79454.1"/>
    </source>
</evidence>
<evidence type="ECO:0000313" key="5">
    <source>
        <dbReference type="Proteomes" id="UP000094336"/>
    </source>
</evidence>
<keyword evidence="5" id="KW-1185">Reference proteome</keyword>
<feature type="repeat" description="ANK" evidence="3">
    <location>
        <begin position="46"/>
        <end position="69"/>
    </location>
</feature>
<dbReference type="Pfam" id="PF12796">
    <property type="entry name" value="Ank_2"/>
    <property type="match status" value="1"/>
</dbReference>
<name>A0A1E3QPR3_9ASCO</name>
<accession>A0A1E3QPR3</accession>
<dbReference type="Proteomes" id="UP000094336">
    <property type="component" value="Unassembled WGS sequence"/>
</dbReference>
<evidence type="ECO:0000256" key="1">
    <source>
        <dbReference type="ARBA" id="ARBA00022737"/>
    </source>
</evidence>
<protein>
    <submittedName>
        <fullName evidence="4">Uncharacterized protein</fullName>
    </submittedName>
</protein>
<dbReference type="InterPro" id="IPR036770">
    <property type="entry name" value="Ankyrin_rpt-contain_sf"/>
</dbReference>
<dbReference type="STRING" id="984486.A0A1E3QPR3"/>
<keyword evidence="2 3" id="KW-0040">ANK repeat</keyword>
<organism evidence="4 5">
    <name type="scientific">Babjeviella inositovora NRRL Y-12698</name>
    <dbReference type="NCBI Taxonomy" id="984486"/>
    <lineage>
        <taxon>Eukaryota</taxon>
        <taxon>Fungi</taxon>
        <taxon>Dikarya</taxon>
        <taxon>Ascomycota</taxon>
        <taxon>Saccharomycotina</taxon>
        <taxon>Pichiomycetes</taxon>
        <taxon>Serinales incertae sedis</taxon>
        <taxon>Babjeviella</taxon>
    </lineage>
</organism>
<evidence type="ECO:0000256" key="3">
    <source>
        <dbReference type="PROSITE-ProRule" id="PRU00023"/>
    </source>
</evidence>
<dbReference type="InterPro" id="IPR002110">
    <property type="entry name" value="Ankyrin_rpt"/>
</dbReference>
<dbReference type="Gene3D" id="1.25.40.20">
    <property type="entry name" value="Ankyrin repeat-containing domain"/>
    <property type="match status" value="1"/>
</dbReference>
<dbReference type="EMBL" id="KV454432">
    <property type="protein sequence ID" value="ODQ79454.1"/>
    <property type="molecule type" value="Genomic_DNA"/>
</dbReference>
<sequence>MSVQELTQEEMDCILYDARVGDLESLTEIFTELAGSVLLTIKDEFSLSTPIHMASANGHVEVVKYLLSKLTKEESKAFINLQNDSGNTALHWAALNGHLPVVEVLCEYDADAFIKNSSGHDAIFEAENNNKEEIENWFLKKYAIEDDYFGKLDEDAPETVKFQPGMEIEQAQKEGVAAEKELEEQTQNLAI</sequence>
<dbReference type="PROSITE" id="PS50297">
    <property type="entry name" value="ANK_REP_REGION"/>
    <property type="match status" value="2"/>
</dbReference>
<dbReference type="SMART" id="SM00248">
    <property type="entry name" value="ANK"/>
    <property type="match status" value="2"/>
</dbReference>
<dbReference type="PROSITE" id="PS50088">
    <property type="entry name" value="ANK_REPEAT"/>
    <property type="match status" value="2"/>
</dbReference>
<evidence type="ECO:0000256" key="2">
    <source>
        <dbReference type="ARBA" id="ARBA00023043"/>
    </source>
</evidence>
<reference evidence="5" key="1">
    <citation type="submission" date="2016-05" db="EMBL/GenBank/DDBJ databases">
        <title>Comparative genomics of biotechnologically important yeasts.</title>
        <authorList>
            <consortium name="DOE Joint Genome Institute"/>
            <person name="Riley R."/>
            <person name="Haridas S."/>
            <person name="Wolfe K.H."/>
            <person name="Lopes M.R."/>
            <person name="Hittinger C.T."/>
            <person name="Goker M."/>
            <person name="Salamov A."/>
            <person name="Wisecaver J."/>
            <person name="Long T.M."/>
            <person name="Aerts A.L."/>
            <person name="Barry K."/>
            <person name="Choi C."/>
            <person name="Clum A."/>
            <person name="Coughlan A.Y."/>
            <person name="Deshpande S."/>
            <person name="Douglass A.P."/>
            <person name="Hanson S.J."/>
            <person name="Klenk H.-P."/>
            <person name="Labutti K."/>
            <person name="Lapidus A."/>
            <person name="Lindquist E."/>
            <person name="Lipzen A."/>
            <person name="Meier-Kolthoff J.P."/>
            <person name="Ohm R.A."/>
            <person name="Otillar R.P."/>
            <person name="Pangilinan J."/>
            <person name="Peng Y."/>
            <person name="Rokas A."/>
            <person name="Rosa C.A."/>
            <person name="Scheuner C."/>
            <person name="Sibirny A.A."/>
            <person name="Slot J.C."/>
            <person name="Stielow J.B."/>
            <person name="Sun H."/>
            <person name="Kurtzman C.P."/>
            <person name="Blackwell M."/>
            <person name="Grigoriev I.V."/>
            <person name="Jeffries T.W."/>
        </authorList>
    </citation>
    <scope>NUCLEOTIDE SEQUENCE [LARGE SCALE GENOMIC DNA]</scope>
    <source>
        <strain evidence="5">NRRL Y-12698</strain>
    </source>
</reference>
<keyword evidence="1" id="KW-0677">Repeat</keyword>
<dbReference type="SUPFAM" id="SSF48403">
    <property type="entry name" value="Ankyrin repeat"/>
    <property type="match status" value="1"/>
</dbReference>
<dbReference type="OrthoDB" id="10057496at2759"/>
<dbReference type="PANTHER" id="PTHR24126">
    <property type="entry name" value="ANKYRIN REPEAT, PH AND SEC7 DOMAIN CONTAINING PROTEIN SECG-RELATED"/>
    <property type="match status" value="1"/>
</dbReference>
<proteinExistence type="predicted"/>